<proteinExistence type="predicted"/>
<keyword evidence="1" id="KW-1133">Transmembrane helix</keyword>
<comment type="caution">
    <text evidence="2">The sequence shown here is derived from an EMBL/GenBank/DDBJ whole genome shotgun (WGS) entry which is preliminary data.</text>
</comment>
<dbReference type="Pfam" id="PF19483">
    <property type="entry name" value="DUF6019"/>
    <property type="match status" value="1"/>
</dbReference>
<dbReference type="InterPro" id="IPR046061">
    <property type="entry name" value="DUF6019"/>
</dbReference>
<name>A0ABW0N1I8_9ACTN</name>
<protein>
    <submittedName>
        <fullName evidence="2">Uncharacterized protein</fullName>
    </submittedName>
</protein>
<keyword evidence="1" id="KW-0472">Membrane</keyword>
<dbReference type="EMBL" id="JBHSMD010000002">
    <property type="protein sequence ID" value="MFC5492939.1"/>
    <property type="molecule type" value="Genomic_DNA"/>
</dbReference>
<reference evidence="3" key="1">
    <citation type="journal article" date="2019" name="Int. J. Syst. Evol. Microbiol.">
        <title>The Global Catalogue of Microorganisms (GCM) 10K type strain sequencing project: providing services to taxonomists for standard genome sequencing and annotation.</title>
        <authorList>
            <consortium name="The Broad Institute Genomics Platform"/>
            <consortium name="The Broad Institute Genome Sequencing Center for Infectious Disease"/>
            <person name="Wu L."/>
            <person name="Ma J."/>
        </authorList>
    </citation>
    <scope>NUCLEOTIDE SEQUENCE [LARGE SCALE GENOMIC DNA]</scope>
    <source>
        <strain evidence="3">KACC 13778</strain>
    </source>
</reference>
<keyword evidence="3" id="KW-1185">Reference proteome</keyword>
<dbReference type="RefSeq" id="WP_345171589.1">
    <property type="nucleotide sequence ID" value="NZ_BAABFQ010000003.1"/>
</dbReference>
<sequence length="62" mass="6924">MTFTVLGVLVGMVMTVVALTVVYYVIRFAVRDGTIDAQNKIDADRVRADLRLGRERSPNSRP</sequence>
<evidence type="ECO:0000313" key="3">
    <source>
        <dbReference type="Proteomes" id="UP001595956"/>
    </source>
</evidence>
<feature type="transmembrane region" description="Helical" evidence="1">
    <location>
        <begin position="6"/>
        <end position="26"/>
    </location>
</feature>
<organism evidence="2 3">
    <name type="scientific">Nocardioides caricicola</name>
    <dbReference type="NCBI Taxonomy" id="634770"/>
    <lineage>
        <taxon>Bacteria</taxon>
        <taxon>Bacillati</taxon>
        <taxon>Actinomycetota</taxon>
        <taxon>Actinomycetes</taxon>
        <taxon>Propionibacteriales</taxon>
        <taxon>Nocardioidaceae</taxon>
        <taxon>Nocardioides</taxon>
    </lineage>
</organism>
<evidence type="ECO:0000313" key="2">
    <source>
        <dbReference type="EMBL" id="MFC5492939.1"/>
    </source>
</evidence>
<accession>A0ABW0N1I8</accession>
<keyword evidence="1" id="KW-0812">Transmembrane</keyword>
<dbReference type="Proteomes" id="UP001595956">
    <property type="component" value="Unassembled WGS sequence"/>
</dbReference>
<gene>
    <name evidence="2" type="ORF">ACFPKY_07500</name>
</gene>
<evidence type="ECO:0000256" key="1">
    <source>
        <dbReference type="SAM" id="Phobius"/>
    </source>
</evidence>